<comment type="cofactor">
    <cofactor evidence="1">
        <name>FMN</name>
        <dbReference type="ChEBI" id="CHEBI:58210"/>
    </cofactor>
</comment>
<dbReference type="FunFam" id="1.20.990.10:FF:000007">
    <property type="entry name" value="Methionine synthase reductase"/>
    <property type="match status" value="1"/>
</dbReference>
<organism evidence="16 17">
    <name type="scientific">Chlorella vulgaris</name>
    <name type="common">Green alga</name>
    <dbReference type="NCBI Taxonomy" id="3077"/>
    <lineage>
        <taxon>Eukaryota</taxon>
        <taxon>Viridiplantae</taxon>
        <taxon>Chlorophyta</taxon>
        <taxon>core chlorophytes</taxon>
        <taxon>Trebouxiophyceae</taxon>
        <taxon>Chlorellales</taxon>
        <taxon>Chlorellaceae</taxon>
        <taxon>Chlorella clade</taxon>
        <taxon>Chlorella</taxon>
    </lineage>
</organism>
<dbReference type="Proteomes" id="UP001055712">
    <property type="component" value="Unassembled WGS sequence"/>
</dbReference>
<dbReference type="PANTHER" id="PTHR19384">
    <property type="entry name" value="NITRIC OXIDE SYNTHASE-RELATED"/>
    <property type="match status" value="1"/>
</dbReference>
<dbReference type="Gene3D" id="3.40.50.360">
    <property type="match status" value="1"/>
</dbReference>
<evidence type="ECO:0000256" key="11">
    <source>
        <dbReference type="ARBA" id="ARBA00039088"/>
    </source>
</evidence>
<evidence type="ECO:0000256" key="6">
    <source>
        <dbReference type="ARBA" id="ARBA00022691"/>
    </source>
</evidence>
<evidence type="ECO:0000256" key="4">
    <source>
        <dbReference type="ARBA" id="ARBA00022630"/>
    </source>
</evidence>
<dbReference type="GO" id="GO:0050660">
    <property type="term" value="F:flavin adenine dinucleotide binding"/>
    <property type="evidence" value="ECO:0007669"/>
    <property type="project" value="TreeGrafter"/>
</dbReference>
<dbReference type="PRINTS" id="PR00371">
    <property type="entry name" value="FPNCR"/>
</dbReference>
<keyword evidence="6" id="KW-0949">S-adenosyl-L-methionine</keyword>
<dbReference type="PRINTS" id="PR00369">
    <property type="entry name" value="FLAVODOXIN"/>
</dbReference>
<dbReference type="GO" id="GO:0010181">
    <property type="term" value="F:FMN binding"/>
    <property type="evidence" value="ECO:0007669"/>
    <property type="project" value="InterPro"/>
</dbReference>
<evidence type="ECO:0000256" key="3">
    <source>
        <dbReference type="ARBA" id="ARBA00022605"/>
    </source>
</evidence>
<evidence type="ECO:0000256" key="1">
    <source>
        <dbReference type="ARBA" id="ARBA00001917"/>
    </source>
</evidence>
<name>A0A9D4TLT6_CHLVU</name>
<dbReference type="GO" id="GO:0050667">
    <property type="term" value="P:homocysteine metabolic process"/>
    <property type="evidence" value="ECO:0007669"/>
    <property type="project" value="TreeGrafter"/>
</dbReference>
<keyword evidence="8" id="KW-0521">NADP</keyword>
<keyword evidence="9" id="KW-0560">Oxidoreductase</keyword>
<dbReference type="SUPFAM" id="SSF63380">
    <property type="entry name" value="Riboflavin synthase domain-like"/>
    <property type="match status" value="1"/>
</dbReference>
<reference evidence="16" key="1">
    <citation type="journal article" date="2019" name="Plant J.">
        <title>Chlorella vulgaris genome assembly and annotation reveals the molecular basis for metabolic acclimation to high light conditions.</title>
        <authorList>
            <person name="Cecchin M."/>
            <person name="Marcolungo L."/>
            <person name="Rossato M."/>
            <person name="Girolomoni L."/>
            <person name="Cosentino E."/>
            <person name="Cuine S."/>
            <person name="Li-Beisson Y."/>
            <person name="Delledonne M."/>
            <person name="Ballottari M."/>
        </authorList>
    </citation>
    <scope>NUCLEOTIDE SEQUENCE</scope>
    <source>
        <strain evidence="16">211/11P</strain>
    </source>
</reference>
<dbReference type="Gene3D" id="1.20.990.10">
    <property type="entry name" value="NADPH-cytochrome p450 Reductase, Chain A, domain 3"/>
    <property type="match status" value="1"/>
</dbReference>
<dbReference type="InterPro" id="IPR039261">
    <property type="entry name" value="FNR_nucleotide-bd"/>
</dbReference>
<protein>
    <recommendedName>
        <fullName evidence="12">Methionine synthase reductase</fullName>
        <ecNumber evidence="11">1.16.1.8</ecNumber>
    </recommendedName>
</protein>
<dbReference type="PANTHER" id="PTHR19384:SF84">
    <property type="entry name" value="METHIONINE SYNTHASE REDUCTASE"/>
    <property type="match status" value="1"/>
</dbReference>
<dbReference type="InterPro" id="IPR008254">
    <property type="entry name" value="Flavodoxin/NO_synth"/>
</dbReference>
<dbReference type="Gene3D" id="3.40.50.80">
    <property type="entry name" value="Nucleotide-binding domain of ferredoxin-NADP reductase (FNR) module"/>
    <property type="match status" value="1"/>
</dbReference>
<comment type="cofactor">
    <cofactor evidence="2">
        <name>FAD</name>
        <dbReference type="ChEBI" id="CHEBI:57692"/>
    </cofactor>
</comment>
<dbReference type="GO" id="GO:0030586">
    <property type="term" value="F:[methionine synthase] reductase (NADPH) activity"/>
    <property type="evidence" value="ECO:0007669"/>
    <property type="project" value="UniProtKB-EC"/>
</dbReference>
<dbReference type="InterPro" id="IPR029039">
    <property type="entry name" value="Flavoprotein-like_sf"/>
</dbReference>
<evidence type="ECO:0000256" key="7">
    <source>
        <dbReference type="ARBA" id="ARBA00022827"/>
    </source>
</evidence>
<dbReference type="SUPFAM" id="SSF52218">
    <property type="entry name" value="Flavoproteins"/>
    <property type="match status" value="1"/>
</dbReference>
<dbReference type="InterPro" id="IPR001094">
    <property type="entry name" value="Flavdoxin-like"/>
</dbReference>
<dbReference type="GO" id="GO:0009086">
    <property type="term" value="P:methionine biosynthetic process"/>
    <property type="evidence" value="ECO:0007669"/>
    <property type="project" value="UniProtKB-KW"/>
</dbReference>
<evidence type="ECO:0000259" key="14">
    <source>
        <dbReference type="PROSITE" id="PS50902"/>
    </source>
</evidence>
<gene>
    <name evidence="16" type="ORF">D9Q98_005436</name>
</gene>
<evidence type="ECO:0000256" key="10">
    <source>
        <dbReference type="ARBA" id="ARBA00023167"/>
    </source>
</evidence>
<keyword evidence="17" id="KW-1185">Reference proteome</keyword>
<dbReference type="InterPro" id="IPR003097">
    <property type="entry name" value="CysJ-like_FAD-binding"/>
</dbReference>
<dbReference type="InterPro" id="IPR023173">
    <property type="entry name" value="NADPH_Cyt_P450_Rdtase_alpha"/>
</dbReference>
<keyword evidence="3" id="KW-0028">Amino-acid biosynthesis</keyword>
<dbReference type="PROSITE" id="PS50902">
    <property type="entry name" value="FLAVODOXIN_LIKE"/>
    <property type="match status" value="1"/>
</dbReference>
<dbReference type="InterPro" id="IPR001433">
    <property type="entry name" value="OxRdtase_FAD/NAD-bd"/>
</dbReference>
<dbReference type="AlphaFoldDB" id="A0A9D4TLT6"/>
<dbReference type="Pfam" id="PF00175">
    <property type="entry name" value="NAD_binding_1"/>
    <property type="match status" value="1"/>
</dbReference>
<comment type="caution">
    <text evidence="16">The sequence shown here is derived from an EMBL/GenBank/DDBJ whole genome shotgun (WGS) entry which is preliminary data.</text>
</comment>
<feature type="region of interest" description="Disordered" evidence="13">
    <location>
        <begin position="266"/>
        <end position="295"/>
    </location>
</feature>
<feature type="compositionally biased region" description="Low complexity" evidence="13">
    <location>
        <begin position="50"/>
        <end position="61"/>
    </location>
</feature>
<evidence type="ECO:0000256" key="12">
    <source>
        <dbReference type="ARBA" id="ARBA00040659"/>
    </source>
</evidence>
<sequence length="766" mass="79587">MGDSAHTTPQAAGGGGGSILARLKAQRAGLAPATTTAAAAAAAAAPAAAPAPSTASANGSAVPPPAAGGAPAVPPPSAAAGPRVATGGAAILARLRAQRATKSPAAPPTKELVVLYASQTGTASEIAKNIQAEAEQKGVKGRVASMNEFGFDNMSAAKAPVVIYVASSTGDGDSPDNAAKFYATLRRKTQPGGLLDGIAFTGFGLGDSNYTRYQHVPRAIKQRLLDLGAKPFYPPGEADEVDGIEEGLDKWLEGLWPVLRKAVQPEGAAEAAPPPAAAAAPAAEGTGGDEQLAGVPPLPRCRVRLVWQESGGAAARAVRAAEAAAPNAAEVAYRDPEGHYSAVQPFWAPVTDAKYLTTDLSGPDRQVLHLELDIGGSGLQYAPGDSIGILPQNDAASVADLLQRLEVDGEAVFDVAPVGEDAAAGGQPLAGAEHLLPHLKAPCSVRGALTSGVDLRAPPRKSLLRLLAEHCSEAAERAALLHLCSRDGRADYTAQMLEGQPSLLQLLQQYASCRPPLDALLDALPPLAARMYSVSCSPLDCPGKVQVAFTVVRYSTAQYGEHSGVATTWLHRLAAPVASGTQPAAAAGLRLPIFLRKGGAFGPPEDLQAPLLMIGPGTGVTPFRGFLQHRRAQLAAAANGGGSGRGATWLFFGCRREDQDYLYRQDLEGFEADGTLDHLCVAFSRAQDSKVYVQHLMQQRAAELHELIARPDARIFLCGDGANMAKDVHACLLDILHKQGGRTEAEAAEQLAEMTRQGRYVRDIWS</sequence>
<dbReference type="EMBL" id="SIDB01000008">
    <property type="protein sequence ID" value="KAI3429341.1"/>
    <property type="molecule type" value="Genomic_DNA"/>
</dbReference>
<keyword evidence="4" id="KW-0285">Flavoprotein</keyword>
<feature type="domain" description="Flavodoxin-like" evidence="14">
    <location>
        <begin position="112"/>
        <end position="256"/>
    </location>
</feature>
<dbReference type="Pfam" id="PF00667">
    <property type="entry name" value="FAD_binding_1"/>
    <property type="match status" value="1"/>
</dbReference>
<evidence type="ECO:0000256" key="8">
    <source>
        <dbReference type="ARBA" id="ARBA00022857"/>
    </source>
</evidence>
<dbReference type="EC" id="1.16.1.8" evidence="11"/>
<evidence type="ECO:0000256" key="2">
    <source>
        <dbReference type="ARBA" id="ARBA00001974"/>
    </source>
</evidence>
<evidence type="ECO:0000256" key="9">
    <source>
        <dbReference type="ARBA" id="ARBA00023002"/>
    </source>
</evidence>
<evidence type="ECO:0000313" key="16">
    <source>
        <dbReference type="EMBL" id="KAI3429341.1"/>
    </source>
</evidence>
<feature type="compositionally biased region" description="Low complexity" evidence="13">
    <location>
        <begin position="266"/>
        <end position="284"/>
    </location>
</feature>
<evidence type="ECO:0000256" key="5">
    <source>
        <dbReference type="ARBA" id="ARBA00022643"/>
    </source>
</evidence>
<dbReference type="Pfam" id="PF00258">
    <property type="entry name" value="Flavodoxin_1"/>
    <property type="match status" value="1"/>
</dbReference>
<dbReference type="PROSITE" id="PS51384">
    <property type="entry name" value="FAD_FR"/>
    <property type="match status" value="1"/>
</dbReference>
<feature type="region of interest" description="Disordered" evidence="13">
    <location>
        <begin position="50"/>
        <end position="83"/>
    </location>
</feature>
<feature type="domain" description="FAD-binding FR-type" evidence="15">
    <location>
        <begin position="343"/>
        <end position="604"/>
    </location>
</feature>
<keyword evidence="7" id="KW-0274">FAD</keyword>
<evidence type="ECO:0000259" key="15">
    <source>
        <dbReference type="PROSITE" id="PS51384"/>
    </source>
</evidence>
<dbReference type="OrthoDB" id="1856718at2759"/>
<keyword evidence="10" id="KW-0486">Methionine biosynthesis</keyword>
<evidence type="ECO:0000313" key="17">
    <source>
        <dbReference type="Proteomes" id="UP001055712"/>
    </source>
</evidence>
<accession>A0A9D4TLT6</accession>
<dbReference type="FunFam" id="3.40.50.80:FF:000001">
    <property type="entry name" value="NADPH--cytochrome P450 reductase 1"/>
    <property type="match status" value="1"/>
</dbReference>
<dbReference type="InterPro" id="IPR017927">
    <property type="entry name" value="FAD-bd_FR_type"/>
</dbReference>
<evidence type="ECO:0000256" key="13">
    <source>
        <dbReference type="SAM" id="MobiDB-lite"/>
    </source>
</evidence>
<dbReference type="Gene3D" id="2.40.30.10">
    <property type="entry name" value="Translation factors"/>
    <property type="match status" value="1"/>
</dbReference>
<dbReference type="GO" id="GO:0005829">
    <property type="term" value="C:cytosol"/>
    <property type="evidence" value="ECO:0007669"/>
    <property type="project" value="TreeGrafter"/>
</dbReference>
<dbReference type="InterPro" id="IPR017938">
    <property type="entry name" value="Riboflavin_synthase-like_b-brl"/>
</dbReference>
<keyword evidence="5" id="KW-0288">FMN</keyword>
<dbReference type="InterPro" id="IPR001709">
    <property type="entry name" value="Flavoprot_Pyr_Nucl_cyt_Rdtase"/>
</dbReference>
<dbReference type="SUPFAM" id="SSF52343">
    <property type="entry name" value="Ferredoxin reductase-like, C-terminal NADP-linked domain"/>
    <property type="match status" value="1"/>
</dbReference>
<reference evidence="16" key="2">
    <citation type="submission" date="2020-11" db="EMBL/GenBank/DDBJ databases">
        <authorList>
            <person name="Cecchin M."/>
            <person name="Marcolungo L."/>
            <person name="Rossato M."/>
            <person name="Girolomoni L."/>
            <person name="Cosentino E."/>
            <person name="Cuine S."/>
            <person name="Li-Beisson Y."/>
            <person name="Delledonne M."/>
            <person name="Ballottari M."/>
        </authorList>
    </citation>
    <scope>NUCLEOTIDE SEQUENCE</scope>
    <source>
        <strain evidence="16">211/11P</strain>
        <tissue evidence="16">Whole cell</tissue>
    </source>
</reference>
<proteinExistence type="predicted"/>
<feature type="compositionally biased region" description="Pro residues" evidence="13">
    <location>
        <begin position="62"/>
        <end position="77"/>
    </location>
</feature>